<evidence type="ECO:0000313" key="1">
    <source>
        <dbReference type="EMBL" id="MXO50949.1"/>
    </source>
</evidence>
<dbReference type="RefSeq" id="WP_160607495.1">
    <property type="nucleotide sequence ID" value="NZ_JAIUZO010000002.1"/>
</dbReference>
<organism evidence="1 2">
    <name type="scientific">Qipengyuania gaetbuli</name>
    <dbReference type="NCBI Taxonomy" id="266952"/>
    <lineage>
        <taxon>Bacteria</taxon>
        <taxon>Pseudomonadati</taxon>
        <taxon>Pseudomonadota</taxon>
        <taxon>Alphaproteobacteria</taxon>
        <taxon>Sphingomonadales</taxon>
        <taxon>Erythrobacteraceae</taxon>
        <taxon>Qipengyuania</taxon>
    </lineage>
</organism>
<dbReference type="Proteomes" id="UP000444185">
    <property type="component" value="Unassembled WGS sequence"/>
</dbReference>
<protein>
    <submittedName>
        <fullName evidence="1">Uncharacterized protein</fullName>
    </submittedName>
</protein>
<reference evidence="1 2" key="1">
    <citation type="submission" date="2019-12" db="EMBL/GenBank/DDBJ databases">
        <title>Genomic-based taxomic classification of the family Erythrobacteraceae.</title>
        <authorList>
            <person name="Xu L."/>
        </authorList>
    </citation>
    <scope>NUCLEOTIDE SEQUENCE [LARGE SCALE GENOMIC DNA]</scope>
    <source>
        <strain evidence="1 2">DSM 16225</strain>
    </source>
</reference>
<dbReference type="OrthoDB" id="7410894at2"/>
<gene>
    <name evidence="1" type="ORF">GRI42_06480</name>
</gene>
<dbReference type="EMBL" id="WTYF01000004">
    <property type="protein sequence ID" value="MXO50949.1"/>
    <property type="molecule type" value="Genomic_DNA"/>
</dbReference>
<accession>A0A844Y044</accession>
<sequence>MFALFLTAVSALAAIAAVALLVDGGLRWWSAFGQLRHRLQLPTEAQVCESGMRPALAHGGFTRPGRVAAVTRQTVRRAA</sequence>
<evidence type="ECO:0000313" key="2">
    <source>
        <dbReference type="Proteomes" id="UP000444185"/>
    </source>
</evidence>
<name>A0A844Y044_9SPHN</name>
<keyword evidence="2" id="KW-1185">Reference proteome</keyword>
<comment type="caution">
    <text evidence="1">The sequence shown here is derived from an EMBL/GenBank/DDBJ whole genome shotgun (WGS) entry which is preliminary data.</text>
</comment>
<proteinExistence type="predicted"/>
<dbReference type="AlphaFoldDB" id="A0A844Y044"/>